<evidence type="ECO:0000313" key="1">
    <source>
        <dbReference type="EMBL" id="CAF1157476.1"/>
    </source>
</evidence>
<sequence>LWLSSLGCNGEAGGAGLLDCFGVSFDLLDPEATALE</sequence>
<keyword evidence="2" id="KW-1185">Reference proteome</keyword>
<proteinExistence type="predicted"/>
<accession>A0A814T704</accession>
<protein>
    <submittedName>
        <fullName evidence="1">Uncharacterized protein</fullName>
    </submittedName>
</protein>
<organism evidence="1 2">
    <name type="scientific">Brachionus calyciflorus</name>
    <dbReference type="NCBI Taxonomy" id="104777"/>
    <lineage>
        <taxon>Eukaryota</taxon>
        <taxon>Metazoa</taxon>
        <taxon>Spiralia</taxon>
        <taxon>Gnathifera</taxon>
        <taxon>Rotifera</taxon>
        <taxon>Eurotatoria</taxon>
        <taxon>Monogononta</taxon>
        <taxon>Pseudotrocha</taxon>
        <taxon>Ploima</taxon>
        <taxon>Brachionidae</taxon>
        <taxon>Brachionus</taxon>
    </lineage>
</organism>
<comment type="caution">
    <text evidence="1">The sequence shown here is derived from an EMBL/GenBank/DDBJ whole genome shotgun (WGS) entry which is preliminary data.</text>
</comment>
<dbReference type="AlphaFoldDB" id="A0A814T704"/>
<name>A0A814T704_9BILA</name>
<gene>
    <name evidence="1" type="ORF">OXX778_LOCUS23506</name>
</gene>
<dbReference type="Proteomes" id="UP000663879">
    <property type="component" value="Unassembled WGS sequence"/>
</dbReference>
<reference evidence="1" key="1">
    <citation type="submission" date="2021-02" db="EMBL/GenBank/DDBJ databases">
        <authorList>
            <person name="Nowell W R."/>
        </authorList>
    </citation>
    <scope>NUCLEOTIDE SEQUENCE</scope>
    <source>
        <strain evidence="1">Ploen Becks lab</strain>
    </source>
</reference>
<dbReference type="EMBL" id="CAJNOC010013192">
    <property type="protein sequence ID" value="CAF1157476.1"/>
    <property type="molecule type" value="Genomic_DNA"/>
</dbReference>
<evidence type="ECO:0000313" key="2">
    <source>
        <dbReference type="Proteomes" id="UP000663879"/>
    </source>
</evidence>
<feature type="non-terminal residue" evidence="1">
    <location>
        <position position="1"/>
    </location>
</feature>